<sequence length="34" mass="4025">MKLCSNCLEETNWIDEVLEMCDACIHEYEENSTK</sequence>
<reference evidence="1 2" key="1">
    <citation type="submission" date="2016-05" db="EMBL/GenBank/DDBJ databases">
        <title>Bacillus thuringiensis and Bacillus weihenstephanensis as novel biocontrol agents of wilt causing Verticillium species.</title>
        <authorList>
            <person name="Hollensteiner J."/>
            <person name="Wemheuer F."/>
            <person name="Harting R."/>
            <person name="Kolarzyk A."/>
            <person name="Diaz-Valerio S."/>
            <person name="Poehlein A."/>
            <person name="Brzuszkiewicz E."/>
            <person name="Nesemann K."/>
            <person name="Braus-Stromeyer S."/>
            <person name="Braus G."/>
            <person name="Daniel R."/>
            <person name="Liesegang H."/>
        </authorList>
    </citation>
    <scope>NUCLEOTIDE SEQUENCE [LARGE SCALE GENOMIC DNA]</scope>
    <source>
        <strain evidence="1 2">GOE11</strain>
    </source>
</reference>
<proteinExistence type="predicted"/>
<evidence type="ECO:0000313" key="1">
    <source>
        <dbReference type="EMBL" id="OFD89257.1"/>
    </source>
</evidence>
<comment type="caution">
    <text evidence="1">The sequence shown here is derived from an EMBL/GenBank/DDBJ whole genome shotgun (WGS) entry which is preliminary data.</text>
</comment>
<name>A0A1E8BJ21_BACMY</name>
<accession>A0A1E8BJ21</accession>
<dbReference type="Proteomes" id="UP000175835">
    <property type="component" value="Unassembled WGS sequence"/>
</dbReference>
<dbReference type="AlphaFoldDB" id="A0A1E8BJ21"/>
<dbReference type="EMBL" id="LXLX01000048">
    <property type="protein sequence ID" value="OFD89257.1"/>
    <property type="molecule type" value="Genomic_DNA"/>
</dbReference>
<protein>
    <submittedName>
        <fullName evidence="1">Uncharacterized protein</fullName>
    </submittedName>
</protein>
<evidence type="ECO:0000313" key="2">
    <source>
        <dbReference type="Proteomes" id="UP000175835"/>
    </source>
</evidence>
<gene>
    <name evidence="1" type="ORF">BWGOE11_39210</name>
</gene>
<organism evidence="1 2">
    <name type="scientific">Bacillus mycoides</name>
    <dbReference type="NCBI Taxonomy" id="1405"/>
    <lineage>
        <taxon>Bacteria</taxon>
        <taxon>Bacillati</taxon>
        <taxon>Bacillota</taxon>
        <taxon>Bacilli</taxon>
        <taxon>Bacillales</taxon>
        <taxon>Bacillaceae</taxon>
        <taxon>Bacillus</taxon>
        <taxon>Bacillus cereus group</taxon>
    </lineage>
</organism>